<proteinExistence type="predicted"/>
<sequence>MGLFHVSPGKGTSVRTIVTSTFPAIKATKDKTTPAVTSKTVGYIHALLIDTLTFHSTDPIYARAVANAEVIREELDGLTPDAFRDELRACLQDYYEKVCGMAGISGDKPVLKRKFGASPAAAAVAAENDAAGAASQHAAEDAEDLEAAPADALAGAPADAPADAQADAPADADADAAPSSKASPAKPKQKGSGGGGAAATKNKRRP</sequence>
<feature type="compositionally biased region" description="Low complexity" evidence="1">
    <location>
        <begin position="147"/>
        <end position="186"/>
    </location>
</feature>
<organism evidence="2">
    <name type="scientific">Cryptomonas curvata</name>
    <dbReference type="NCBI Taxonomy" id="233186"/>
    <lineage>
        <taxon>Eukaryota</taxon>
        <taxon>Cryptophyceae</taxon>
        <taxon>Cryptomonadales</taxon>
        <taxon>Cryptomonadaceae</taxon>
        <taxon>Cryptomonas</taxon>
    </lineage>
</organism>
<name>A0A7S0QIT4_9CRYP</name>
<gene>
    <name evidence="2" type="ORF">CCUR1050_LOCUS19066</name>
</gene>
<accession>A0A7S0QIT4</accession>
<reference evidence="2" key="1">
    <citation type="submission" date="2021-01" db="EMBL/GenBank/DDBJ databases">
        <authorList>
            <person name="Corre E."/>
            <person name="Pelletier E."/>
            <person name="Niang G."/>
            <person name="Scheremetjew M."/>
            <person name="Finn R."/>
            <person name="Kale V."/>
            <person name="Holt S."/>
            <person name="Cochrane G."/>
            <person name="Meng A."/>
            <person name="Brown T."/>
            <person name="Cohen L."/>
        </authorList>
    </citation>
    <scope>NUCLEOTIDE SEQUENCE</scope>
    <source>
        <strain evidence="2">CCAP979/52</strain>
    </source>
</reference>
<protein>
    <submittedName>
        <fullName evidence="2">Uncharacterized protein</fullName>
    </submittedName>
</protein>
<dbReference type="EMBL" id="HBEZ01034543">
    <property type="protein sequence ID" value="CAD8641382.1"/>
    <property type="molecule type" value="Transcribed_RNA"/>
</dbReference>
<feature type="region of interest" description="Disordered" evidence="1">
    <location>
        <begin position="132"/>
        <end position="206"/>
    </location>
</feature>
<evidence type="ECO:0000256" key="1">
    <source>
        <dbReference type="SAM" id="MobiDB-lite"/>
    </source>
</evidence>
<evidence type="ECO:0000313" key="2">
    <source>
        <dbReference type="EMBL" id="CAD8641382.1"/>
    </source>
</evidence>
<dbReference type="AlphaFoldDB" id="A0A7S0QIT4"/>